<evidence type="ECO:0000313" key="4">
    <source>
        <dbReference type="Proteomes" id="UP000583049"/>
    </source>
</evidence>
<dbReference type="FunFam" id="2.40.30.10:FF:000056">
    <property type="entry name" value="NADPH oxidase 5"/>
    <property type="match status" value="1"/>
</dbReference>
<dbReference type="GO" id="GO:0043020">
    <property type="term" value="C:NADPH oxidase complex"/>
    <property type="evidence" value="ECO:0007669"/>
    <property type="project" value="TreeGrafter"/>
</dbReference>
<dbReference type="SUPFAM" id="SSF63380">
    <property type="entry name" value="Riboflavin synthase domain-like"/>
    <property type="match status" value="1"/>
</dbReference>
<proteinExistence type="predicted"/>
<protein>
    <submittedName>
        <fullName evidence="3">NOX5 oxidase</fullName>
    </submittedName>
</protein>
<reference evidence="3 4" key="1">
    <citation type="submission" date="2019-09" db="EMBL/GenBank/DDBJ databases">
        <title>Bird 10,000 Genomes (B10K) Project - Family phase.</title>
        <authorList>
            <person name="Zhang G."/>
        </authorList>
    </citation>
    <scope>NUCLEOTIDE SEQUENCE [LARGE SCALE GENOMIC DNA]</scope>
    <source>
        <strain evidence="3">B10K-CU-031-08</strain>
        <tissue evidence="3">Muscle</tissue>
    </source>
</reference>
<dbReference type="InterPro" id="IPR017938">
    <property type="entry name" value="Riboflavin_synthase-like_b-brl"/>
</dbReference>
<dbReference type="CDD" id="cd06186">
    <property type="entry name" value="NOX_Duox_like_FAD_NADP"/>
    <property type="match status" value="1"/>
</dbReference>
<dbReference type="GO" id="GO:0006952">
    <property type="term" value="P:defense response"/>
    <property type="evidence" value="ECO:0007669"/>
    <property type="project" value="TreeGrafter"/>
</dbReference>
<feature type="non-terminal residue" evidence="3">
    <location>
        <position position="1"/>
    </location>
</feature>
<evidence type="ECO:0000256" key="1">
    <source>
        <dbReference type="ARBA" id="ARBA00023002"/>
    </source>
</evidence>
<organism evidence="3 4">
    <name type="scientific">Glareola pratincola</name>
    <name type="common">Collared pratincole</name>
    <name type="synonym">Hirundo pratincola</name>
    <dbReference type="NCBI Taxonomy" id="43316"/>
    <lineage>
        <taxon>Eukaryota</taxon>
        <taxon>Metazoa</taxon>
        <taxon>Chordata</taxon>
        <taxon>Craniata</taxon>
        <taxon>Vertebrata</taxon>
        <taxon>Euteleostomi</taxon>
        <taxon>Archelosauria</taxon>
        <taxon>Archosauria</taxon>
        <taxon>Dinosauria</taxon>
        <taxon>Saurischia</taxon>
        <taxon>Theropoda</taxon>
        <taxon>Coelurosauria</taxon>
        <taxon>Aves</taxon>
        <taxon>Neognathae</taxon>
        <taxon>Neoaves</taxon>
        <taxon>Charadriiformes</taxon>
        <taxon>Glareolidae</taxon>
        <taxon>Glareola</taxon>
    </lineage>
</organism>
<accession>A0A7L4MT59</accession>
<dbReference type="EMBL" id="VWPO01008175">
    <property type="protein sequence ID" value="NXY80441.1"/>
    <property type="molecule type" value="Genomic_DNA"/>
</dbReference>
<name>A0A7L4MT59_GLAPT</name>
<dbReference type="GO" id="GO:0016175">
    <property type="term" value="F:superoxide-generating NAD(P)H oxidase activity"/>
    <property type="evidence" value="ECO:0007669"/>
    <property type="project" value="TreeGrafter"/>
</dbReference>
<dbReference type="Gene3D" id="2.40.30.10">
    <property type="entry name" value="Translation factors"/>
    <property type="match status" value="1"/>
</dbReference>
<evidence type="ECO:0000259" key="2">
    <source>
        <dbReference type="PROSITE" id="PS51384"/>
    </source>
</evidence>
<sequence length="108" mass="12705">PSFSALLFLQVTHLVIERPQFFRYKPGDYVYLNIPAIATYEWHPFTISSAPEQQETLWLHIRSLGQWTNKLYEYFQQPESPGPEPKPLSRSLREKRCRRRVRVGADGA</sequence>
<dbReference type="AlphaFoldDB" id="A0A7L4MT59"/>
<dbReference type="PANTHER" id="PTHR11972:SF58">
    <property type="entry name" value="NADPH OXIDASE 5"/>
    <property type="match status" value="1"/>
</dbReference>
<keyword evidence="4" id="KW-1185">Reference proteome</keyword>
<feature type="domain" description="FAD-binding FR-type" evidence="2">
    <location>
        <begin position="1"/>
        <end position="108"/>
    </location>
</feature>
<dbReference type="InterPro" id="IPR017927">
    <property type="entry name" value="FAD-bd_FR_type"/>
</dbReference>
<dbReference type="Proteomes" id="UP000583049">
    <property type="component" value="Unassembled WGS sequence"/>
</dbReference>
<comment type="caution">
    <text evidence="3">The sequence shown here is derived from an EMBL/GenBank/DDBJ whole genome shotgun (WGS) entry which is preliminary data.</text>
</comment>
<feature type="non-terminal residue" evidence="3">
    <location>
        <position position="108"/>
    </location>
</feature>
<dbReference type="GO" id="GO:0042554">
    <property type="term" value="P:superoxide anion generation"/>
    <property type="evidence" value="ECO:0007669"/>
    <property type="project" value="TreeGrafter"/>
</dbReference>
<evidence type="ECO:0000313" key="3">
    <source>
        <dbReference type="EMBL" id="NXY80441.1"/>
    </source>
</evidence>
<dbReference type="InterPro" id="IPR013112">
    <property type="entry name" value="FAD-bd_8"/>
</dbReference>
<gene>
    <name evidence="3" type="primary">Nox5</name>
    <name evidence="3" type="ORF">GLAPRA_R15164</name>
</gene>
<dbReference type="Pfam" id="PF08022">
    <property type="entry name" value="FAD_binding_8"/>
    <property type="match status" value="1"/>
</dbReference>
<dbReference type="InterPro" id="IPR050369">
    <property type="entry name" value="RBOH/FRE"/>
</dbReference>
<dbReference type="PROSITE" id="PS51384">
    <property type="entry name" value="FAD_FR"/>
    <property type="match status" value="1"/>
</dbReference>
<dbReference type="PANTHER" id="PTHR11972">
    <property type="entry name" value="NADPH OXIDASE"/>
    <property type="match status" value="1"/>
</dbReference>
<keyword evidence="1" id="KW-0560">Oxidoreductase</keyword>